<dbReference type="Proteomes" id="UP001228905">
    <property type="component" value="Unassembled WGS sequence"/>
</dbReference>
<dbReference type="InterPro" id="IPR050678">
    <property type="entry name" value="DNA_Partitioning_ATPase"/>
</dbReference>
<organism evidence="2 3">
    <name type="scientific">Caulobacter ginsengisoli</name>
    <dbReference type="NCBI Taxonomy" id="400775"/>
    <lineage>
        <taxon>Bacteria</taxon>
        <taxon>Pseudomonadati</taxon>
        <taxon>Pseudomonadota</taxon>
        <taxon>Alphaproteobacteria</taxon>
        <taxon>Caulobacterales</taxon>
        <taxon>Caulobacteraceae</taxon>
        <taxon>Caulobacter</taxon>
    </lineage>
</organism>
<dbReference type="InterPro" id="IPR002586">
    <property type="entry name" value="CobQ/CobB/MinD/ParA_Nub-bd_dom"/>
</dbReference>
<evidence type="ECO:0000313" key="3">
    <source>
        <dbReference type="Proteomes" id="UP001228905"/>
    </source>
</evidence>
<dbReference type="Gene3D" id="3.40.50.300">
    <property type="entry name" value="P-loop containing nucleotide triphosphate hydrolases"/>
    <property type="match status" value="1"/>
</dbReference>
<evidence type="ECO:0000313" key="2">
    <source>
        <dbReference type="EMBL" id="MDQ0465808.1"/>
    </source>
</evidence>
<dbReference type="InterPro" id="IPR027417">
    <property type="entry name" value="P-loop_NTPase"/>
</dbReference>
<dbReference type="RefSeq" id="WP_307351429.1">
    <property type="nucleotide sequence ID" value="NZ_JAUSVS010000008.1"/>
</dbReference>
<dbReference type="PIRSF" id="PIRSF009320">
    <property type="entry name" value="Nuc_binding_HP_1000"/>
    <property type="match status" value="1"/>
</dbReference>
<accession>A0ABU0IX92</accession>
<reference evidence="2 3" key="1">
    <citation type="submission" date="2023-07" db="EMBL/GenBank/DDBJ databases">
        <title>Genomic Encyclopedia of Type Strains, Phase IV (KMG-IV): sequencing the most valuable type-strain genomes for metagenomic binning, comparative biology and taxonomic classification.</title>
        <authorList>
            <person name="Goeker M."/>
        </authorList>
    </citation>
    <scope>NUCLEOTIDE SEQUENCE [LARGE SCALE GENOMIC DNA]</scope>
    <source>
        <strain evidence="2 3">DSM 18695</strain>
    </source>
</reference>
<dbReference type="EMBL" id="JAUSVS010000008">
    <property type="protein sequence ID" value="MDQ0465808.1"/>
    <property type="molecule type" value="Genomic_DNA"/>
</dbReference>
<dbReference type="PANTHER" id="PTHR13696">
    <property type="entry name" value="P-LOOP CONTAINING NUCLEOSIDE TRIPHOSPHATE HYDROLASE"/>
    <property type="match status" value="1"/>
</dbReference>
<feature type="domain" description="CobQ/CobB/MinD/ParA nucleotide binding" evidence="1">
    <location>
        <begin position="6"/>
        <end position="140"/>
    </location>
</feature>
<evidence type="ECO:0000259" key="1">
    <source>
        <dbReference type="Pfam" id="PF01656"/>
    </source>
</evidence>
<dbReference type="SUPFAM" id="SSF52540">
    <property type="entry name" value="P-loop containing nucleoside triphosphate hydrolases"/>
    <property type="match status" value="1"/>
</dbReference>
<sequence>MTMRTLAVMSLKGGSGKTTLSLNLAGAAQRDGGPIVLADADPQHSLSEALASRAPSAPYSCVPTALSKLFQFKQECQRQGARMLIIDTPPVLSADLSQAVNFSDLCVVVARPTILDLNAAVKSVRMVSRLNGRVALLLNQVPHARQGIETPLVRNAIGALHAAGIPTSDVIIRSRAAYQYAASRGCSVLEAGGDPAAEDEMLSLWRHLQERMQEQPALGVG</sequence>
<protein>
    <submittedName>
        <fullName evidence="2">Chromosome partitioning protein</fullName>
    </submittedName>
</protein>
<gene>
    <name evidence="2" type="ORF">QO010_003600</name>
</gene>
<dbReference type="PANTHER" id="PTHR13696:SF96">
    <property type="entry name" value="COBQ_COBB_MIND_PARA NUCLEOTIDE BINDING DOMAIN-CONTAINING PROTEIN"/>
    <property type="match status" value="1"/>
</dbReference>
<name>A0ABU0IX92_9CAUL</name>
<dbReference type="CDD" id="cd02042">
    <property type="entry name" value="ParAB_family"/>
    <property type="match status" value="1"/>
</dbReference>
<proteinExistence type="predicted"/>
<dbReference type="Pfam" id="PF01656">
    <property type="entry name" value="CbiA"/>
    <property type="match status" value="1"/>
</dbReference>
<comment type="caution">
    <text evidence="2">The sequence shown here is derived from an EMBL/GenBank/DDBJ whole genome shotgun (WGS) entry which is preliminary data.</text>
</comment>
<keyword evidence="3" id="KW-1185">Reference proteome</keyword>